<dbReference type="EMBL" id="JAIXNE010000003">
    <property type="protein sequence ID" value="MCA6075681.1"/>
    <property type="molecule type" value="Genomic_DNA"/>
</dbReference>
<proteinExistence type="predicted"/>
<sequence length="176" mass="19039">MEATITKNFKLEEPIEKVWAGLSNPMAISGCVPGASITEQIDDNNYKGEVSLKFGPVKSKYDGQITIEKMDNANHTMVLKGKGLDSKGKGSADMTMNGGAKEVEGGTEVDFEMIVNIQGTLAQFGSRLINDVSAQLMNQFVDNFKHMLAGEEFNNELKAGSMMGSVIKGFFKKGDS</sequence>
<dbReference type="EMBL" id="JAIXNE010000004">
    <property type="protein sequence ID" value="MCA6076809.1"/>
    <property type="molecule type" value="Genomic_DNA"/>
</dbReference>
<dbReference type="InterPro" id="IPR023393">
    <property type="entry name" value="START-like_dom_sf"/>
</dbReference>
<dbReference type="RefSeq" id="WP_225697619.1">
    <property type="nucleotide sequence ID" value="NZ_JAIXNE010000002.1"/>
</dbReference>
<organism evidence="1 4">
    <name type="scientific">Fulvivirga sedimenti</name>
    <dbReference type="NCBI Taxonomy" id="2879465"/>
    <lineage>
        <taxon>Bacteria</taxon>
        <taxon>Pseudomonadati</taxon>
        <taxon>Bacteroidota</taxon>
        <taxon>Cytophagia</taxon>
        <taxon>Cytophagales</taxon>
        <taxon>Fulvivirgaceae</taxon>
        <taxon>Fulvivirga</taxon>
    </lineage>
</organism>
<evidence type="ECO:0000313" key="2">
    <source>
        <dbReference type="EMBL" id="MCA6075681.1"/>
    </source>
</evidence>
<dbReference type="InterPro" id="IPR010419">
    <property type="entry name" value="CO_DH_gsu"/>
</dbReference>
<dbReference type="Pfam" id="PF06240">
    <property type="entry name" value="COXG"/>
    <property type="match status" value="1"/>
</dbReference>
<accession>A0A9X1HQK2</accession>
<dbReference type="Proteomes" id="UP001139409">
    <property type="component" value="Unassembled WGS sequence"/>
</dbReference>
<name>A0A9X1HQK2_9BACT</name>
<evidence type="ECO:0000313" key="4">
    <source>
        <dbReference type="Proteomes" id="UP001139409"/>
    </source>
</evidence>
<dbReference type="EMBL" id="JAIXNE010000002">
    <property type="protein sequence ID" value="MCA6074504.1"/>
    <property type="molecule type" value="Genomic_DNA"/>
</dbReference>
<dbReference type="PANTHER" id="PTHR38588:SF1">
    <property type="entry name" value="BLL0334 PROTEIN"/>
    <property type="match status" value="1"/>
</dbReference>
<dbReference type="AlphaFoldDB" id="A0A9X1HQK2"/>
<dbReference type="CDD" id="cd07823">
    <property type="entry name" value="SRPBCC_5"/>
    <property type="match status" value="1"/>
</dbReference>
<evidence type="ECO:0000313" key="1">
    <source>
        <dbReference type="EMBL" id="MCA6074504.1"/>
    </source>
</evidence>
<protein>
    <submittedName>
        <fullName evidence="1">SRPBCC family protein</fullName>
    </submittedName>
</protein>
<reference evidence="1" key="1">
    <citation type="submission" date="2021-09" db="EMBL/GenBank/DDBJ databases">
        <title>Fulvivirga sp. isolated from coastal sediment.</title>
        <authorList>
            <person name="Yu H."/>
        </authorList>
    </citation>
    <scope>NUCLEOTIDE SEQUENCE</scope>
    <source>
        <strain evidence="1">1062</strain>
    </source>
</reference>
<dbReference type="SUPFAM" id="SSF55961">
    <property type="entry name" value="Bet v1-like"/>
    <property type="match status" value="1"/>
</dbReference>
<dbReference type="PANTHER" id="PTHR38588">
    <property type="entry name" value="BLL0334 PROTEIN"/>
    <property type="match status" value="1"/>
</dbReference>
<keyword evidence="4" id="KW-1185">Reference proteome</keyword>
<gene>
    <name evidence="1" type="ORF">LDX50_06470</name>
    <name evidence="2" type="ORF">LDX50_12440</name>
    <name evidence="3" type="ORF">LDX50_18160</name>
</gene>
<evidence type="ECO:0000313" key="3">
    <source>
        <dbReference type="EMBL" id="MCA6076809.1"/>
    </source>
</evidence>
<comment type="caution">
    <text evidence="1">The sequence shown here is derived from an EMBL/GenBank/DDBJ whole genome shotgun (WGS) entry which is preliminary data.</text>
</comment>
<dbReference type="Gene3D" id="3.30.530.20">
    <property type="match status" value="1"/>
</dbReference>
<dbReference type="PROSITE" id="PS51257">
    <property type="entry name" value="PROKAR_LIPOPROTEIN"/>
    <property type="match status" value="1"/>
</dbReference>